<dbReference type="PANTHER" id="PTHR43531:SF11">
    <property type="entry name" value="METHYL-ACCEPTING CHEMOTAXIS PROTEIN 3"/>
    <property type="match status" value="1"/>
</dbReference>
<keyword evidence="4" id="KW-0812">Transmembrane</keyword>
<keyword evidence="7" id="KW-1185">Reference proteome</keyword>
<gene>
    <name evidence="6" type="ORF">L21SP2_2541</name>
</gene>
<dbReference type="SUPFAM" id="SSF58104">
    <property type="entry name" value="Methyl-accepting chemotaxis protein (MCP) signaling domain"/>
    <property type="match status" value="1"/>
</dbReference>
<dbReference type="AlphaFoldDB" id="V5WJE0"/>
<dbReference type="PROSITE" id="PS50111">
    <property type="entry name" value="CHEMOTAXIS_TRANSDUC_2"/>
    <property type="match status" value="1"/>
</dbReference>
<feature type="transmembrane region" description="Helical" evidence="4">
    <location>
        <begin position="152"/>
        <end position="173"/>
    </location>
</feature>
<dbReference type="InterPro" id="IPR051310">
    <property type="entry name" value="MCP_chemotaxis"/>
</dbReference>
<feature type="transmembrane region" description="Helical" evidence="4">
    <location>
        <begin position="123"/>
        <end position="140"/>
    </location>
</feature>
<name>V5WJE0_9SPIO</name>
<dbReference type="GO" id="GO:0006935">
    <property type="term" value="P:chemotaxis"/>
    <property type="evidence" value="ECO:0007669"/>
    <property type="project" value="UniProtKB-KW"/>
</dbReference>
<feature type="transmembrane region" description="Helical" evidence="4">
    <location>
        <begin position="73"/>
        <end position="90"/>
    </location>
</feature>
<dbReference type="PANTHER" id="PTHR43531">
    <property type="entry name" value="PROTEIN ICFG"/>
    <property type="match status" value="1"/>
</dbReference>
<keyword evidence="3" id="KW-0807">Transducer</keyword>
<organism evidence="6 7">
    <name type="scientific">Salinispira pacifica</name>
    <dbReference type="NCBI Taxonomy" id="1307761"/>
    <lineage>
        <taxon>Bacteria</taxon>
        <taxon>Pseudomonadati</taxon>
        <taxon>Spirochaetota</taxon>
        <taxon>Spirochaetia</taxon>
        <taxon>Spirochaetales</taxon>
        <taxon>Spirochaetaceae</taxon>
        <taxon>Salinispira</taxon>
    </lineage>
</organism>
<dbReference type="PRINTS" id="PR00260">
    <property type="entry name" value="CHEMTRNSDUCR"/>
</dbReference>
<dbReference type="SMART" id="SM00283">
    <property type="entry name" value="MA"/>
    <property type="match status" value="1"/>
</dbReference>
<keyword evidence="4" id="KW-0472">Membrane</keyword>
<accession>V5WJE0</accession>
<dbReference type="InterPro" id="IPR004090">
    <property type="entry name" value="Chemotax_Me-accpt_rcpt"/>
</dbReference>
<dbReference type="STRING" id="1307761.L21SP2_2541"/>
<feature type="transmembrane region" description="Helical" evidence="4">
    <location>
        <begin position="40"/>
        <end position="61"/>
    </location>
</feature>
<feature type="domain" description="Methyl-accepting transducer" evidence="5">
    <location>
        <begin position="242"/>
        <end position="464"/>
    </location>
</feature>
<evidence type="ECO:0000313" key="7">
    <source>
        <dbReference type="Proteomes" id="UP000018680"/>
    </source>
</evidence>
<dbReference type="GO" id="GO:0016020">
    <property type="term" value="C:membrane"/>
    <property type="evidence" value="ECO:0007669"/>
    <property type="project" value="InterPro"/>
</dbReference>
<keyword evidence="4" id="KW-1133">Transmembrane helix</keyword>
<evidence type="ECO:0000259" key="5">
    <source>
        <dbReference type="PROSITE" id="PS50111"/>
    </source>
</evidence>
<dbReference type="RefSeq" id="WP_024268796.1">
    <property type="nucleotide sequence ID" value="NC_023035.1"/>
</dbReference>
<protein>
    <recommendedName>
        <fullName evidence="5">Methyl-accepting transducer domain-containing protein</fullName>
    </recommendedName>
</protein>
<evidence type="ECO:0000256" key="2">
    <source>
        <dbReference type="ARBA" id="ARBA00029447"/>
    </source>
</evidence>
<feature type="transmembrane region" description="Helical" evidence="4">
    <location>
        <begin position="12"/>
        <end position="34"/>
    </location>
</feature>
<evidence type="ECO:0000256" key="1">
    <source>
        <dbReference type="ARBA" id="ARBA00022500"/>
    </source>
</evidence>
<dbReference type="GO" id="GO:0007165">
    <property type="term" value="P:signal transduction"/>
    <property type="evidence" value="ECO:0007669"/>
    <property type="project" value="UniProtKB-KW"/>
</dbReference>
<proteinExistence type="inferred from homology"/>
<evidence type="ECO:0000313" key="6">
    <source>
        <dbReference type="EMBL" id="AHC15893.1"/>
    </source>
</evidence>
<sequence length="571" mass="63790">MREVPKGKYLKIRNIFSTLYWGLIIVVQAASGVLLLFRAAVVPAGILLPLIIGDLLTVGIIRRQSVSVRRRHRISFVLGTAGLLISWFFVQAGAGGIEGLISLLLLNMLVIPLVYFADYPGRYSVFFTLFSCAALAATYVTSSELMTEPLLYVGSGAGMLLYSLIFFLHYHFFRRHMVKYRKTAILASLANRDIIHIHAKLKSHALLGRAIEDETADVFRVTKNTYSKLEGMIDLLSMLNLYTVESGEIQEQLEKKRDALNETIVEQNGNIRNSADIISRLNSEISSVTGDFEGKRRELALLEEKGAEGELVFREVQESNQRFEESSGKMFDMISIIDDIADRTHLLAINSAIEAAGAGEAGAGFAVLAGEIRQLAQEARQNTVRIRETVNENMQTIQKNIENNTKAQTTLSEIVQTILQVRRTLEEGVATLTGVSSSAADMEEDFSLILERSRLVDSSLEEMERAISSEVEKTREITGLSGKIDEDIAEVIQQTESVEEQITKLRESGTLNQGTIADIRRYLFDAHRKIKQELQDAKNPPGHITYLQSLLNSAMKPREWELEELDNDGDE</sequence>
<dbReference type="EMBL" id="CP006939">
    <property type="protein sequence ID" value="AHC15893.1"/>
    <property type="molecule type" value="Genomic_DNA"/>
</dbReference>
<feature type="transmembrane region" description="Helical" evidence="4">
    <location>
        <begin position="96"/>
        <end position="116"/>
    </location>
</feature>
<dbReference type="Pfam" id="PF00015">
    <property type="entry name" value="MCPsignal"/>
    <property type="match status" value="1"/>
</dbReference>
<dbReference type="KEGG" id="slr:L21SP2_2541"/>
<evidence type="ECO:0000256" key="3">
    <source>
        <dbReference type="PROSITE-ProRule" id="PRU00284"/>
    </source>
</evidence>
<comment type="similarity">
    <text evidence="2">Belongs to the methyl-accepting chemotaxis (MCP) protein family.</text>
</comment>
<dbReference type="Gene3D" id="1.10.287.950">
    <property type="entry name" value="Methyl-accepting chemotaxis protein"/>
    <property type="match status" value="1"/>
</dbReference>
<dbReference type="HOGENOM" id="CLU_477249_0_0_12"/>
<reference evidence="6 7" key="1">
    <citation type="journal article" date="2015" name="Stand. Genomic Sci.">
        <title>Complete genome sequence and description of Salinispira pacifica gen. nov., sp. nov., a novel spirochaete isolated form a hypersaline microbial mat.</title>
        <authorList>
            <person name="Ben Hania W."/>
            <person name="Joseph M."/>
            <person name="Schumann P."/>
            <person name="Bunk B."/>
            <person name="Fiebig A."/>
            <person name="Sproer C."/>
            <person name="Klenk H.P."/>
            <person name="Fardeau M.L."/>
            <person name="Spring S."/>
        </authorList>
    </citation>
    <scope>NUCLEOTIDE SEQUENCE [LARGE SCALE GENOMIC DNA]</scope>
    <source>
        <strain evidence="6 7">L21-RPul-D2</strain>
    </source>
</reference>
<dbReference type="GO" id="GO:0004888">
    <property type="term" value="F:transmembrane signaling receptor activity"/>
    <property type="evidence" value="ECO:0007669"/>
    <property type="project" value="InterPro"/>
</dbReference>
<dbReference type="InterPro" id="IPR004089">
    <property type="entry name" value="MCPsignal_dom"/>
</dbReference>
<dbReference type="eggNOG" id="COG0840">
    <property type="taxonomic scope" value="Bacteria"/>
</dbReference>
<evidence type="ECO:0000256" key="4">
    <source>
        <dbReference type="SAM" id="Phobius"/>
    </source>
</evidence>
<keyword evidence="1" id="KW-0145">Chemotaxis</keyword>
<dbReference type="Proteomes" id="UP000018680">
    <property type="component" value="Chromosome"/>
</dbReference>